<keyword evidence="3" id="KW-1185">Reference proteome</keyword>
<dbReference type="AlphaFoldDB" id="A0A0D3I162"/>
<evidence type="ECO:0000256" key="1">
    <source>
        <dbReference type="SAM" id="MobiDB-lite"/>
    </source>
</evidence>
<feature type="compositionally biased region" description="Basic and acidic residues" evidence="1">
    <location>
        <begin position="209"/>
        <end position="221"/>
    </location>
</feature>
<reference evidence="3" key="1">
    <citation type="journal article" date="2013" name="Nature">
        <title>Pan genome of the phytoplankton Emiliania underpins its global distribution.</title>
        <authorList>
            <person name="Read B.A."/>
            <person name="Kegel J."/>
            <person name="Klute M.J."/>
            <person name="Kuo A."/>
            <person name="Lefebvre S.C."/>
            <person name="Maumus F."/>
            <person name="Mayer C."/>
            <person name="Miller J."/>
            <person name="Monier A."/>
            <person name="Salamov A."/>
            <person name="Young J."/>
            <person name="Aguilar M."/>
            <person name="Claverie J.M."/>
            <person name="Frickenhaus S."/>
            <person name="Gonzalez K."/>
            <person name="Herman E.K."/>
            <person name="Lin Y.C."/>
            <person name="Napier J."/>
            <person name="Ogata H."/>
            <person name="Sarno A.F."/>
            <person name="Shmutz J."/>
            <person name="Schroeder D."/>
            <person name="de Vargas C."/>
            <person name="Verret F."/>
            <person name="von Dassow P."/>
            <person name="Valentin K."/>
            <person name="Van de Peer Y."/>
            <person name="Wheeler G."/>
            <person name="Dacks J.B."/>
            <person name="Delwiche C.F."/>
            <person name="Dyhrman S.T."/>
            <person name="Glockner G."/>
            <person name="John U."/>
            <person name="Richards T."/>
            <person name="Worden A.Z."/>
            <person name="Zhang X."/>
            <person name="Grigoriev I.V."/>
            <person name="Allen A.E."/>
            <person name="Bidle K."/>
            <person name="Borodovsky M."/>
            <person name="Bowler C."/>
            <person name="Brownlee C."/>
            <person name="Cock J.M."/>
            <person name="Elias M."/>
            <person name="Gladyshev V.N."/>
            <person name="Groth M."/>
            <person name="Guda C."/>
            <person name="Hadaegh A."/>
            <person name="Iglesias-Rodriguez M.D."/>
            <person name="Jenkins J."/>
            <person name="Jones B.M."/>
            <person name="Lawson T."/>
            <person name="Leese F."/>
            <person name="Lindquist E."/>
            <person name="Lobanov A."/>
            <person name="Lomsadze A."/>
            <person name="Malik S.B."/>
            <person name="Marsh M.E."/>
            <person name="Mackinder L."/>
            <person name="Mock T."/>
            <person name="Mueller-Roeber B."/>
            <person name="Pagarete A."/>
            <person name="Parker M."/>
            <person name="Probert I."/>
            <person name="Quesneville H."/>
            <person name="Raines C."/>
            <person name="Rensing S.A."/>
            <person name="Riano-Pachon D.M."/>
            <person name="Richier S."/>
            <person name="Rokitta S."/>
            <person name="Shiraiwa Y."/>
            <person name="Soanes D.M."/>
            <person name="van der Giezen M."/>
            <person name="Wahlund T.M."/>
            <person name="Williams B."/>
            <person name="Wilson W."/>
            <person name="Wolfe G."/>
            <person name="Wurch L.L."/>
        </authorList>
    </citation>
    <scope>NUCLEOTIDE SEQUENCE</scope>
</reference>
<dbReference type="RefSeq" id="XP_005757426.1">
    <property type="nucleotide sequence ID" value="XM_005757369.1"/>
</dbReference>
<name>A0A0D3I162_EMIH1</name>
<dbReference type="Proteomes" id="UP000013827">
    <property type="component" value="Unassembled WGS sequence"/>
</dbReference>
<protein>
    <submittedName>
        <fullName evidence="2">Uncharacterized protein</fullName>
    </submittedName>
</protein>
<feature type="compositionally biased region" description="Low complexity" evidence="1">
    <location>
        <begin position="16"/>
        <end position="27"/>
    </location>
</feature>
<dbReference type="EnsemblProtists" id="EOD04997">
    <property type="protein sequence ID" value="EOD04997"/>
    <property type="gene ID" value="EMIHUDRAFT_107459"/>
</dbReference>
<sequence length="221" mass="23086">MLLGNAYDDSEDEETAPQAVPLALQPASREDVEQSAESEDEASEGEEASGVVPVALSAAADAADDEDEEEEEAARQAAAEAAARAAAAEAARVAELPPPDFTGWVPAGGGAPSARTAPLVGGRSKKRKGPGGGASQISSGFKAAGRGTPIHCHKLPPVTAELELELEERKKNNGLSAAYDSVFRSGPRSRRDHAEITPRSRRDHARRGTAAEEDRLMATLR</sequence>
<dbReference type="PaxDb" id="2903-EOD04997"/>
<dbReference type="GeneID" id="17251129"/>
<evidence type="ECO:0000313" key="3">
    <source>
        <dbReference type="Proteomes" id="UP000013827"/>
    </source>
</evidence>
<feature type="compositionally biased region" description="Acidic residues" evidence="1">
    <location>
        <begin position="33"/>
        <end position="47"/>
    </location>
</feature>
<accession>A0A0D3I162</accession>
<feature type="compositionally biased region" description="Low complexity" evidence="1">
    <location>
        <begin position="75"/>
        <end position="95"/>
    </location>
</feature>
<dbReference type="KEGG" id="ehx:EMIHUDRAFT_107459"/>
<feature type="compositionally biased region" description="Acidic residues" evidence="1">
    <location>
        <begin position="62"/>
        <end position="72"/>
    </location>
</feature>
<organism evidence="2 3">
    <name type="scientific">Emiliania huxleyi (strain CCMP1516)</name>
    <dbReference type="NCBI Taxonomy" id="280463"/>
    <lineage>
        <taxon>Eukaryota</taxon>
        <taxon>Haptista</taxon>
        <taxon>Haptophyta</taxon>
        <taxon>Prymnesiophyceae</taxon>
        <taxon>Isochrysidales</taxon>
        <taxon>Noelaerhabdaceae</taxon>
        <taxon>Emiliania</taxon>
    </lineage>
</organism>
<feature type="region of interest" description="Disordered" evidence="1">
    <location>
        <begin position="1"/>
        <end position="154"/>
    </location>
</feature>
<feature type="region of interest" description="Disordered" evidence="1">
    <location>
        <begin position="170"/>
        <end position="221"/>
    </location>
</feature>
<proteinExistence type="predicted"/>
<reference evidence="2" key="2">
    <citation type="submission" date="2024-10" db="UniProtKB">
        <authorList>
            <consortium name="EnsemblProtists"/>
        </authorList>
    </citation>
    <scope>IDENTIFICATION</scope>
</reference>
<dbReference type="HOGENOM" id="CLU_1252670_0_0_1"/>
<evidence type="ECO:0000313" key="2">
    <source>
        <dbReference type="EnsemblProtists" id="EOD04997"/>
    </source>
</evidence>